<dbReference type="Proteomes" id="UP000053157">
    <property type="component" value="Unassembled WGS sequence"/>
</dbReference>
<organism evidence="1 2">
    <name type="scientific">Haloferax profundi</name>
    <dbReference type="NCBI Taxonomy" id="1544718"/>
    <lineage>
        <taxon>Archaea</taxon>
        <taxon>Methanobacteriati</taxon>
        <taxon>Methanobacteriota</taxon>
        <taxon>Stenosarchaea group</taxon>
        <taxon>Halobacteria</taxon>
        <taxon>Halobacteriales</taxon>
        <taxon>Haloferacaceae</taxon>
        <taxon>Haloferax</taxon>
    </lineage>
</organism>
<sequence>MHAFVCELPYVDCEVVIQEKILNGVQSQQRPVYFDGSRVDLCRSELVAVMHTHSVCVTPILSEVEGLNNLYSGNGHHMPAYFPIWLYSEKFLIRTIA</sequence>
<accession>A0A0W1SAR3</accession>
<gene>
    <name evidence="1" type="ORF">AUR66_16690</name>
</gene>
<comment type="caution">
    <text evidence="1">The sequence shown here is derived from an EMBL/GenBank/DDBJ whole genome shotgun (WGS) entry which is preliminary data.</text>
</comment>
<reference evidence="1 2" key="1">
    <citation type="submission" date="2015-12" db="EMBL/GenBank/DDBJ databases">
        <title>Haloferax profundi sp. nov. isolated from the Discovery deep brine-seawater interface in the Red Sea.</title>
        <authorList>
            <person name="Zhang G."/>
            <person name="Stingl U."/>
            <person name="Rashid M."/>
        </authorList>
    </citation>
    <scope>NUCLEOTIDE SEQUENCE [LARGE SCALE GENOMIC DNA]</scope>
    <source>
        <strain evidence="1 2">SB29</strain>
    </source>
</reference>
<keyword evidence="2" id="KW-1185">Reference proteome</keyword>
<dbReference type="AlphaFoldDB" id="A0A0W1SAR3"/>
<name>A0A0W1SAR3_9EURY</name>
<proteinExistence type="predicted"/>
<evidence type="ECO:0000313" key="2">
    <source>
        <dbReference type="Proteomes" id="UP000053157"/>
    </source>
</evidence>
<evidence type="ECO:0000313" key="1">
    <source>
        <dbReference type="EMBL" id="KTG23156.1"/>
    </source>
</evidence>
<dbReference type="EMBL" id="LOPV01000326">
    <property type="protein sequence ID" value="KTG23156.1"/>
    <property type="molecule type" value="Genomic_DNA"/>
</dbReference>
<protein>
    <submittedName>
        <fullName evidence="1">Uncharacterized protein</fullName>
    </submittedName>
</protein>